<dbReference type="RefSeq" id="XP_026291565.1">
    <property type="nucleotide sequence ID" value="XM_026435780.2"/>
</dbReference>
<dbReference type="Proteomes" id="UP000504606">
    <property type="component" value="Unplaced"/>
</dbReference>
<evidence type="ECO:0000256" key="2">
    <source>
        <dbReference type="ARBA" id="ARBA00022574"/>
    </source>
</evidence>
<protein>
    <recommendedName>
        <fullName evidence="1">WD repeat-containing protein 89</fullName>
    </recommendedName>
</protein>
<evidence type="ECO:0000256" key="1">
    <source>
        <dbReference type="ARBA" id="ARBA00021125"/>
    </source>
</evidence>
<dbReference type="KEGG" id="foc:113216074"/>
<dbReference type="Gene3D" id="2.130.10.10">
    <property type="entry name" value="YVTN repeat-like/Quinoprotein amine dehydrogenase"/>
    <property type="match status" value="2"/>
</dbReference>
<dbReference type="InterPro" id="IPR001680">
    <property type="entry name" value="WD40_rpt"/>
</dbReference>
<dbReference type="PROSITE" id="PS50082">
    <property type="entry name" value="WD_REPEATS_2"/>
    <property type="match status" value="2"/>
</dbReference>
<evidence type="ECO:0000313" key="7">
    <source>
        <dbReference type="RefSeq" id="XP_026291564.1"/>
    </source>
</evidence>
<organism evidence="6 8">
    <name type="scientific">Frankliniella occidentalis</name>
    <name type="common">Western flower thrips</name>
    <name type="synonym">Euthrips occidentalis</name>
    <dbReference type="NCBI Taxonomy" id="133901"/>
    <lineage>
        <taxon>Eukaryota</taxon>
        <taxon>Metazoa</taxon>
        <taxon>Ecdysozoa</taxon>
        <taxon>Arthropoda</taxon>
        <taxon>Hexapoda</taxon>
        <taxon>Insecta</taxon>
        <taxon>Pterygota</taxon>
        <taxon>Neoptera</taxon>
        <taxon>Paraneoptera</taxon>
        <taxon>Thysanoptera</taxon>
        <taxon>Terebrantia</taxon>
        <taxon>Thripoidea</taxon>
        <taxon>Thripidae</taxon>
        <taxon>Frankliniella</taxon>
    </lineage>
</organism>
<dbReference type="AlphaFoldDB" id="A0A6J1TIL1"/>
<dbReference type="PANTHER" id="PTHR22889">
    <property type="entry name" value="WD REPEAT-CONTAINING PROTEIN 89"/>
    <property type="match status" value="1"/>
</dbReference>
<dbReference type="RefSeq" id="XP_026291564.1">
    <property type="nucleotide sequence ID" value="XM_026435779.2"/>
</dbReference>
<dbReference type="PANTHER" id="PTHR22889:SF0">
    <property type="entry name" value="WD REPEAT-CONTAINING PROTEIN 89"/>
    <property type="match status" value="1"/>
</dbReference>
<dbReference type="PROSITE" id="PS50294">
    <property type="entry name" value="WD_REPEATS_REGION"/>
    <property type="match status" value="2"/>
</dbReference>
<dbReference type="Pfam" id="PF00400">
    <property type="entry name" value="WD40"/>
    <property type="match status" value="2"/>
</dbReference>
<evidence type="ECO:0000256" key="4">
    <source>
        <dbReference type="PROSITE-ProRule" id="PRU00221"/>
    </source>
</evidence>
<dbReference type="InterPro" id="IPR015943">
    <property type="entry name" value="WD40/YVTN_repeat-like_dom_sf"/>
</dbReference>
<keyword evidence="6" id="KW-1185">Reference proteome</keyword>
<dbReference type="InterPro" id="IPR039328">
    <property type="entry name" value="WDR89"/>
</dbReference>
<evidence type="ECO:0000313" key="8">
    <source>
        <dbReference type="RefSeq" id="XP_026291565.1"/>
    </source>
</evidence>
<sequence length="383" mass="41831">MKDIPSKKQKIEEVVISESDDESDSEDSGSDSTESSSDDSDTNLELKVTYNLTFEKASSPQNNYICHMCGSTSTNQVATASSDLTSSLHDINGLQRIRTFEGHTKTITNLKFNPSDPHQLVSSSIDGTIRFWDTRKAGKSVLIIKDDTAESKQLKPILSFDISKSGHFLCAGTELFDGDAFLVFGDARSGKILGGYWESHSDDITQVAFHPLLSDSVASGSGDGLINIYDLKNDTEDDALINSLNTESTVDKLAWYQLEGIYKGISCILDTMEAQFWVEDGALPSSSFSRKHISKSTSWKDDESYIANIHQAASGDLLLLTGASTKNSEDLAILCLKDRTLEVETALPGNKQRVRCSWYNPEDGSFVTAGEGGILSMWKPGAE</sequence>
<keyword evidence="2 4" id="KW-0853">WD repeat</keyword>
<evidence type="ECO:0000256" key="3">
    <source>
        <dbReference type="ARBA" id="ARBA00022737"/>
    </source>
</evidence>
<feature type="repeat" description="WD" evidence="4">
    <location>
        <begin position="197"/>
        <end position="239"/>
    </location>
</feature>
<name>A0A6J1TIL1_FRAOC</name>
<feature type="compositionally biased region" description="Basic and acidic residues" evidence="5">
    <location>
        <begin position="1"/>
        <end position="13"/>
    </location>
</feature>
<feature type="compositionally biased region" description="Acidic residues" evidence="5">
    <location>
        <begin position="18"/>
        <end position="29"/>
    </location>
</feature>
<dbReference type="InterPro" id="IPR036322">
    <property type="entry name" value="WD40_repeat_dom_sf"/>
</dbReference>
<dbReference type="OrthoDB" id="25131at2759"/>
<reference evidence="7 8" key="1">
    <citation type="submission" date="2025-04" db="UniProtKB">
        <authorList>
            <consortium name="RefSeq"/>
        </authorList>
    </citation>
    <scope>IDENTIFICATION</scope>
    <source>
        <tissue evidence="7 8">Whole organism</tissue>
    </source>
</reference>
<dbReference type="PROSITE" id="PS00678">
    <property type="entry name" value="WD_REPEATS_1"/>
    <property type="match status" value="1"/>
</dbReference>
<dbReference type="SUPFAM" id="SSF50978">
    <property type="entry name" value="WD40 repeat-like"/>
    <property type="match status" value="1"/>
</dbReference>
<keyword evidence="3" id="KW-0677">Repeat</keyword>
<dbReference type="InterPro" id="IPR019775">
    <property type="entry name" value="WD40_repeat_CS"/>
</dbReference>
<evidence type="ECO:0000256" key="5">
    <source>
        <dbReference type="SAM" id="MobiDB-lite"/>
    </source>
</evidence>
<dbReference type="SMART" id="SM00320">
    <property type="entry name" value="WD40"/>
    <property type="match status" value="4"/>
</dbReference>
<proteinExistence type="predicted"/>
<dbReference type="GeneID" id="113216074"/>
<gene>
    <name evidence="7 8" type="primary">LOC113216074</name>
</gene>
<evidence type="ECO:0000313" key="6">
    <source>
        <dbReference type="Proteomes" id="UP000504606"/>
    </source>
</evidence>
<accession>A0A6J1TIL1</accession>
<feature type="region of interest" description="Disordered" evidence="5">
    <location>
        <begin position="1"/>
        <end position="42"/>
    </location>
</feature>
<feature type="repeat" description="WD" evidence="4">
    <location>
        <begin position="100"/>
        <end position="135"/>
    </location>
</feature>